<accession>A0A2Z6E239</accession>
<sequence length="117" mass="12823">MDLKDAIDKHVSWKVKLRSAITKQEKLDAATIARDDCCELGRWLYGEGRSKYAALPAFAQCVEKHRRFHAEAGQVAEAINAGLYTQAEGLLGAGSPYSQATNETCNAIRLLKKEAGI</sequence>
<evidence type="ECO:0000313" key="2">
    <source>
        <dbReference type="EMBL" id="BBD79123.1"/>
    </source>
</evidence>
<proteinExistence type="predicted"/>
<dbReference type="Gene3D" id="1.20.120.30">
    <property type="entry name" value="Aspartate receptor, ligand-binding domain"/>
    <property type="match status" value="1"/>
</dbReference>
<feature type="domain" description="Chemoreceptor zinc-binding" evidence="1">
    <location>
        <begin position="10"/>
        <end position="75"/>
    </location>
</feature>
<dbReference type="KEGG" id="rbd:ALSL_0452"/>
<organism evidence="2 3">
    <name type="scientific">Aerosticca soli</name>
    <dbReference type="NCBI Taxonomy" id="2010829"/>
    <lineage>
        <taxon>Bacteria</taxon>
        <taxon>Pseudomonadati</taxon>
        <taxon>Pseudomonadota</taxon>
        <taxon>Gammaproteobacteria</taxon>
        <taxon>Lysobacterales</taxon>
        <taxon>Rhodanobacteraceae</taxon>
        <taxon>Aerosticca</taxon>
    </lineage>
</organism>
<dbReference type="AlphaFoldDB" id="A0A2Z6E239"/>
<dbReference type="Pfam" id="PF13682">
    <property type="entry name" value="CZB"/>
    <property type="match status" value="1"/>
</dbReference>
<dbReference type="OrthoDB" id="9808588at2"/>
<name>A0A2Z6E239_9GAMM</name>
<reference evidence="3" key="1">
    <citation type="submission" date="2018-04" db="EMBL/GenBank/DDBJ databases">
        <authorList>
            <person name="Watanabe M."/>
            <person name="Kojima H."/>
        </authorList>
    </citation>
    <scope>NUCLEOTIDE SEQUENCE [LARGE SCALE GENOMIC DNA]</scope>
    <source>
        <strain evidence="3">Dysh456</strain>
    </source>
</reference>
<keyword evidence="3" id="KW-1185">Reference proteome</keyword>
<dbReference type="EMBL" id="AP018560">
    <property type="protein sequence ID" value="BBD79123.1"/>
    <property type="molecule type" value="Genomic_DNA"/>
</dbReference>
<evidence type="ECO:0000259" key="1">
    <source>
        <dbReference type="Pfam" id="PF13682"/>
    </source>
</evidence>
<evidence type="ECO:0000313" key="3">
    <source>
        <dbReference type="Proteomes" id="UP000270530"/>
    </source>
</evidence>
<dbReference type="Proteomes" id="UP000270530">
    <property type="component" value="Chromosome"/>
</dbReference>
<gene>
    <name evidence="2" type="ORF">ALSL_0452</name>
</gene>
<dbReference type="RefSeq" id="WP_126536233.1">
    <property type="nucleotide sequence ID" value="NZ_AP018560.1"/>
</dbReference>
<reference evidence="3" key="2">
    <citation type="submission" date="2018-06" db="EMBL/GenBank/DDBJ databases">
        <title>Genome sequence of Rhodanobacteraceae bacterium strain Dysh456.</title>
        <authorList>
            <person name="Fukui M."/>
        </authorList>
    </citation>
    <scope>NUCLEOTIDE SEQUENCE [LARGE SCALE GENOMIC DNA]</scope>
    <source>
        <strain evidence="3">Dysh456</strain>
    </source>
</reference>
<protein>
    <recommendedName>
        <fullName evidence="1">Chemoreceptor zinc-binding domain-containing protein</fullName>
    </recommendedName>
</protein>
<dbReference type="InterPro" id="IPR025991">
    <property type="entry name" value="Chemoreceptor_zinc-bind_dom"/>
</dbReference>